<organism evidence="2 3">
    <name type="scientific">Reticulomyxa filosa</name>
    <dbReference type="NCBI Taxonomy" id="46433"/>
    <lineage>
        <taxon>Eukaryota</taxon>
        <taxon>Sar</taxon>
        <taxon>Rhizaria</taxon>
        <taxon>Retaria</taxon>
        <taxon>Foraminifera</taxon>
        <taxon>Monothalamids</taxon>
        <taxon>Reticulomyxidae</taxon>
        <taxon>Reticulomyxa</taxon>
    </lineage>
</organism>
<dbReference type="EMBL" id="ASPP01028687">
    <property type="protein sequence ID" value="ETO04979.1"/>
    <property type="molecule type" value="Genomic_DNA"/>
</dbReference>
<dbReference type="Proteomes" id="UP000023152">
    <property type="component" value="Unassembled WGS sequence"/>
</dbReference>
<keyword evidence="3" id="KW-1185">Reference proteome</keyword>
<protein>
    <submittedName>
        <fullName evidence="2">Uncharacterized protein</fullName>
    </submittedName>
</protein>
<name>X6LTM0_RETFI</name>
<proteinExistence type="predicted"/>
<evidence type="ECO:0000256" key="1">
    <source>
        <dbReference type="SAM" id="Phobius"/>
    </source>
</evidence>
<comment type="caution">
    <text evidence="2">The sequence shown here is derived from an EMBL/GenBank/DDBJ whole genome shotgun (WGS) entry which is preliminary data.</text>
</comment>
<accession>X6LTM0</accession>
<sequence length="174" mass="20515">MTTSAWIVTTAMAMANYPLDYYSSNEQQLQIQQQQLQYQQQQRYHSHMQSTNSNMNEHCQQEVCKFCKHTQAKHSGVERRHVTLMIQELAIGEEMFSIIQSAGAFDEDVCIYFFRQLYVYVYIYNMYTFAQVSFLFFFPSILLYASFPIVTINAFLLAVIGVQYLHNMELFIEI</sequence>
<evidence type="ECO:0000313" key="3">
    <source>
        <dbReference type="Proteomes" id="UP000023152"/>
    </source>
</evidence>
<keyword evidence="1" id="KW-1133">Transmembrane helix</keyword>
<feature type="transmembrane region" description="Helical" evidence="1">
    <location>
        <begin position="144"/>
        <end position="165"/>
    </location>
</feature>
<feature type="transmembrane region" description="Helical" evidence="1">
    <location>
        <begin position="117"/>
        <end position="138"/>
    </location>
</feature>
<keyword evidence="1" id="KW-0812">Transmembrane</keyword>
<reference evidence="2 3" key="1">
    <citation type="journal article" date="2013" name="Curr. Biol.">
        <title>The Genome of the Foraminiferan Reticulomyxa filosa.</title>
        <authorList>
            <person name="Glockner G."/>
            <person name="Hulsmann N."/>
            <person name="Schleicher M."/>
            <person name="Noegel A.A."/>
            <person name="Eichinger L."/>
            <person name="Gallinger C."/>
            <person name="Pawlowski J."/>
            <person name="Sierra R."/>
            <person name="Euteneuer U."/>
            <person name="Pillet L."/>
            <person name="Moustafa A."/>
            <person name="Platzer M."/>
            <person name="Groth M."/>
            <person name="Szafranski K."/>
            <person name="Schliwa M."/>
        </authorList>
    </citation>
    <scope>NUCLEOTIDE SEQUENCE [LARGE SCALE GENOMIC DNA]</scope>
</reference>
<gene>
    <name evidence="2" type="ORF">RFI_32417</name>
</gene>
<evidence type="ECO:0000313" key="2">
    <source>
        <dbReference type="EMBL" id="ETO04979.1"/>
    </source>
</evidence>
<keyword evidence="1" id="KW-0472">Membrane</keyword>
<dbReference type="AlphaFoldDB" id="X6LTM0"/>